<protein>
    <submittedName>
        <fullName evidence="1">Uncharacterized protein</fullName>
    </submittedName>
</protein>
<dbReference type="EMBL" id="CP074371">
    <property type="protein sequence ID" value="QVI20172.1"/>
    <property type="molecule type" value="Genomic_DNA"/>
</dbReference>
<accession>A0ABX8CLA5</accession>
<dbReference type="Proteomes" id="UP000683310">
    <property type="component" value="Chromosome"/>
</dbReference>
<name>A0ABX8CLA5_9NOCA</name>
<evidence type="ECO:0000313" key="2">
    <source>
        <dbReference type="Proteomes" id="UP000683310"/>
    </source>
</evidence>
<dbReference type="RefSeq" id="WP_213556283.1">
    <property type="nucleotide sequence ID" value="NZ_JBHZDI010000005.1"/>
</dbReference>
<sequence length="56" mass="6085">MPAGQLQGNITVEGRYAHNGTFAALLHIGTAILMRLNTFLWAFLATYPAVIYCATT</sequence>
<keyword evidence="2" id="KW-1185">Reference proteome</keyword>
<gene>
    <name evidence="1" type="ORF">KHQ06_28615</name>
</gene>
<organism evidence="1 2">
    <name type="scientific">Nocardia tengchongensis</name>
    <dbReference type="NCBI Taxonomy" id="2055889"/>
    <lineage>
        <taxon>Bacteria</taxon>
        <taxon>Bacillati</taxon>
        <taxon>Actinomycetota</taxon>
        <taxon>Actinomycetes</taxon>
        <taxon>Mycobacteriales</taxon>
        <taxon>Nocardiaceae</taxon>
        <taxon>Nocardia</taxon>
    </lineage>
</organism>
<reference evidence="1 2" key="1">
    <citation type="submission" date="2021-04" db="EMBL/GenBank/DDBJ databases">
        <title>Nocardia tengchongensis.</title>
        <authorList>
            <person name="Zhuang k."/>
            <person name="Ran Y."/>
            <person name="Li W."/>
        </authorList>
    </citation>
    <scope>NUCLEOTIDE SEQUENCE [LARGE SCALE GENOMIC DNA]</scope>
    <source>
        <strain evidence="1 2">CFH S0057</strain>
    </source>
</reference>
<evidence type="ECO:0000313" key="1">
    <source>
        <dbReference type="EMBL" id="QVI20172.1"/>
    </source>
</evidence>
<proteinExistence type="predicted"/>